<accession>A0ABU8EWM0</accession>
<dbReference type="PANTHER" id="PTHR30472">
    <property type="entry name" value="FERRIC ENTEROBACTIN TRANSPORT SYSTEM PERMEASE PROTEIN"/>
    <property type="match status" value="1"/>
</dbReference>
<name>A0ABU8EWM0_9GAMM</name>
<evidence type="ECO:0000256" key="6">
    <source>
        <dbReference type="ARBA" id="ARBA00022989"/>
    </source>
</evidence>
<proteinExistence type="inferred from homology"/>
<keyword evidence="3" id="KW-0813">Transport</keyword>
<feature type="transmembrane region" description="Helical" evidence="8">
    <location>
        <begin position="182"/>
        <end position="201"/>
    </location>
</feature>
<dbReference type="Gene3D" id="1.10.3470.10">
    <property type="entry name" value="ABC transporter involved in vitamin B12 uptake, BtuC"/>
    <property type="match status" value="1"/>
</dbReference>
<comment type="subcellular location">
    <subcellularLocation>
        <location evidence="1">Cell membrane</location>
        <topology evidence="1">Multi-pass membrane protein</topology>
    </subcellularLocation>
</comment>
<dbReference type="InterPro" id="IPR000522">
    <property type="entry name" value="ABC_transptr_permease_BtuC"/>
</dbReference>
<keyword evidence="4" id="KW-1003">Cell membrane</keyword>
<feature type="transmembrane region" description="Helical" evidence="8">
    <location>
        <begin position="80"/>
        <end position="101"/>
    </location>
</feature>
<dbReference type="Proteomes" id="UP001382455">
    <property type="component" value="Unassembled WGS sequence"/>
</dbReference>
<evidence type="ECO:0000256" key="8">
    <source>
        <dbReference type="SAM" id="Phobius"/>
    </source>
</evidence>
<evidence type="ECO:0000256" key="5">
    <source>
        <dbReference type="ARBA" id="ARBA00022692"/>
    </source>
</evidence>
<feature type="transmembrane region" description="Helical" evidence="8">
    <location>
        <begin position="48"/>
        <end position="68"/>
    </location>
</feature>
<keyword evidence="6 8" id="KW-1133">Transmembrane helix</keyword>
<keyword evidence="10" id="KW-1185">Reference proteome</keyword>
<dbReference type="PANTHER" id="PTHR30472:SF25">
    <property type="entry name" value="ABC TRANSPORTER PERMEASE PROTEIN MJ0876-RELATED"/>
    <property type="match status" value="1"/>
</dbReference>
<comment type="similarity">
    <text evidence="2">Belongs to the binding-protein-dependent transport system permease family. FecCD subfamily.</text>
</comment>
<feature type="transmembrane region" description="Helical" evidence="8">
    <location>
        <begin position="272"/>
        <end position="291"/>
    </location>
</feature>
<dbReference type="Pfam" id="PF01032">
    <property type="entry name" value="FecCD"/>
    <property type="match status" value="1"/>
</dbReference>
<protein>
    <submittedName>
        <fullName evidence="9">Iron ABC transporter permease</fullName>
    </submittedName>
</protein>
<dbReference type="CDD" id="cd06550">
    <property type="entry name" value="TM_ABC_iron-siderophores_like"/>
    <property type="match status" value="1"/>
</dbReference>
<dbReference type="SUPFAM" id="SSF81345">
    <property type="entry name" value="ABC transporter involved in vitamin B12 uptake, BtuC"/>
    <property type="match status" value="1"/>
</dbReference>
<evidence type="ECO:0000256" key="3">
    <source>
        <dbReference type="ARBA" id="ARBA00022448"/>
    </source>
</evidence>
<dbReference type="InterPro" id="IPR037294">
    <property type="entry name" value="ABC_BtuC-like"/>
</dbReference>
<keyword evidence="7 8" id="KW-0472">Membrane</keyword>
<organism evidence="9 10">
    <name type="scientific">Pseudoalteromonas spongiae</name>
    <dbReference type="NCBI Taxonomy" id="298657"/>
    <lineage>
        <taxon>Bacteria</taxon>
        <taxon>Pseudomonadati</taxon>
        <taxon>Pseudomonadota</taxon>
        <taxon>Gammaproteobacteria</taxon>
        <taxon>Alteromonadales</taxon>
        <taxon>Pseudoalteromonadaceae</taxon>
        <taxon>Pseudoalteromonas</taxon>
    </lineage>
</organism>
<feature type="transmembrane region" description="Helical" evidence="8">
    <location>
        <begin position="136"/>
        <end position="161"/>
    </location>
</feature>
<feature type="transmembrane region" description="Helical" evidence="8">
    <location>
        <begin position="235"/>
        <end position="260"/>
    </location>
</feature>
<feature type="transmembrane region" description="Helical" evidence="8">
    <location>
        <begin position="108"/>
        <end position="130"/>
    </location>
</feature>
<reference evidence="9 10" key="1">
    <citation type="submission" date="2023-12" db="EMBL/GenBank/DDBJ databases">
        <title>Friends and Foes: Symbiotic and Algicidal bacterial influence on Karenia brevis blooms.</title>
        <authorList>
            <person name="Fei C."/>
            <person name="Mohamed A.R."/>
            <person name="Booker A."/>
            <person name="Arshad M."/>
            <person name="Klass S."/>
            <person name="Ahn S."/>
            <person name="Gilbert P.M."/>
            <person name="Heil C.A."/>
            <person name="Martinez J.M."/>
            <person name="Amin S.A."/>
        </authorList>
    </citation>
    <scope>NUCLEOTIDE SEQUENCE [LARGE SCALE GENOMIC DNA]</scope>
    <source>
        <strain evidence="9 10">CE15</strain>
    </source>
</reference>
<evidence type="ECO:0000313" key="9">
    <source>
        <dbReference type="EMBL" id="MEI4551386.1"/>
    </source>
</evidence>
<evidence type="ECO:0000256" key="7">
    <source>
        <dbReference type="ARBA" id="ARBA00023136"/>
    </source>
</evidence>
<evidence type="ECO:0000256" key="4">
    <source>
        <dbReference type="ARBA" id="ARBA00022475"/>
    </source>
</evidence>
<evidence type="ECO:0000256" key="2">
    <source>
        <dbReference type="ARBA" id="ARBA00007935"/>
    </source>
</evidence>
<evidence type="ECO:0000313" key="10">
    <source>
        <dbReference type="Proteomes" id="UP001382455"/>
    </source>
</evidence>
<keyword evidence="5 8" id="KW-0812">Transmembrane</keyword>
<gene>
    <name evidence="9" type="ORF">WAE96_17050</name>
</gene>
<comment type="caution">
    <text evidence="9">The sequence shown here is derived from an EMBL/GenBank/DDBJ whole genome shotgun (WGS) entry which is preliminary data.</text>
</comment>
<evidence type="ECO:0000256" key="1">
    <source>
        <dbReference type="ARBA" id="ARBA00004651"/>
    </source>
</evidence>
<sequence length="327" mass="35346">MRKHAIFTYGVGFIAILLSLFIGLNGGKTILPWQLSEIDKVILFDLRLAKIITAITVGICLAIAGHLFQLLLANPLAEPSLLGISGIASLAVILGAAGLISSAFDFSVFYMFLFALCGAALAISVIFLIAKKLGNYASLAIILAGICITTITSAISSWFIFYSDNDQLRIFSVWMLGSFEHVTMTSALITLAATGVIVSLLKRRSRALNFVYLGDRNAQLHGIDVKRLRLECLSVAALLTAIAVSLGGIVAFLGLLVPHACRMIFGNDNKHLITKLCFVGATTMVFIEFLSRTLMSTNLPLALVSATLGGPLFIWVLFKHFAHRNHM</sequence>
<dbReference type="EMBL" id="JBAWKS010000002">
    <property type="protein sequence ID" value="MEI4551386.1"/>
    <property type="molecule type" value="Genomic_DNA"/>
</dbReference>
<feature type="transmembrane region" description="Helical" evidence="8">
    <location>
        <begin position="6"/>
        <end position="27"/>
    </location>
</feature>
<dbReference type="RefSeq" id="WP_336436372.1">
    <property type="nucleotide sequence ID" value="NZ_JBAWKS010000002.1"/>
</dbReference>
<feature type="transmembrane region" description="Helical" evidence="8">
    <location>
        <begin position="297"/>
        <end position="318"/>
    </location>
</feature>